<dbReference type="PRINTS" id="PR00727">
    <property type="entry name" value="LEADERPTASE"/>
</dbReference>
<evidence type="ECO:0000256" key="4">
    <source>
        <dbReference type="ARBA" id="ARBA00022801"/>
    </source>
</evidence>
<feature type="domain" description="Peptidase S26" evidence="7">
    <location>
        <begin position="17"/>
        <end position="172"/>
    </location>
</feature>
<keyword evidence="6" id="KW-0645">Protease</keyword>
<dbReference type="EC" id="3.4.21.89" evidence="3 6"/>
<dbReference type="InterPro" id="IPR036286">
    <property type="entry name" value="LexA/Signal_pep-like_sf"/>
</dbReference>
<dbReference type="PANTHER" id="PTHR43390">
    <property type="entry name" value="SIGNAL PEPTIDASE I"/>
    <property type="match status" value="1"/>
</dbReference>
<sequence>MEVPPTITTPKKSVVRETLGYIITALIIVVPIRAFIAQPFVVNGASMDTTFKDGEYLIVDEISYRFEKPERGDVIVFRYPLDPKKYFIKRIIGLPSETVKVSGETITITNTEKPEGFVISEPYTHSQTIGNISTTLRNGEYFVMGDNRVVSLDSRSWGALPEKDIIGKPFVRLLPLSRIDLFPGEISTSTVE</sequence>
<dbReference type="PROSITE" id="PS00761">
    <property type="entry name" value="SPASE_I_3"/>
    <property type="match status" value="1"/>
</dbReference>
<organism evidence="8 9">
    <name type="scientific">Candidatus Taylorbacteria bacterium CG10_big_fil_rev_8_21_14_0_10_41_48</name>
    <dbReference type="NCBI Taxonomy" id="1975024"/>
    <lineage>
        <taxon>Bacteria</taxon>
        <taxon>Candidatus Tayloriibacteriota</taxon>
    </lineage>
</organism>
<dbReference type="GO" id="GO:0009003">
    <property type="term" value="F:signal peptidase activity"/>
    <property type="evidence" value="ECO:0007669"/>
    <property type="project" value="UniProtKB-EC"/>
</dbReference>
<dbReference type="EMBL" id="PFEQ01000013">
    <property type="protein sequence ID" value="PJE73987.1"/>
    <property type="molecule type" value="Genomic_DNA"/>
</dbReference>
<evidence type="ECO:0000256" key="3">
    <source>
        <dbReference type="ARBA" id="ARBA00013208"/>
    </source>
</evidence>
<keyword evidence="4 6" id="KW-0378">Hydrolase</keyword>
<dbReference type="InterPro" id="IPR000223">
    <property type="entry name" value="Pept_S26A_signal_pept_1"/>
</dbReference>
<comment type="caution">
    <text evidence="8">The sequence shown here is derived from an EMBL/GenBank/DDBJ whole genome shotgun (WGS) entry which is preliminary data.</text>
</comment>
<dbReference type="PANTHER" id="PTHR43390:SF1">
    <property type="entry name" value="CHLOROPLAST PROCESSING PEPTIDASE"/>
    <property type="match status" value="1"/>
</dbReference>
<comment type="similarity">
    <text evidence="2 6">Belongs to the peptidase S26 family.</text>
</comment>
<evidence type="ECO:0000313" key="9">
    <source>
        <dbReference type="Proteomes" id="UP000228700"/>
    </source>
</evidence>
<comment type="subcellular location">
    <subcellularLocation>
        <location evidence="6">Membrane</location>
        <topology evidence="6">Single-pass type II membrane protein</topology>
    </subcellularLocation>
</comment>
<dbReference type="SUPFAM" id="SSF51306">
    <property type="entry name" value="LexA/Signal peptidase"/>
    <property type="match status" value="1"/>
</dbReference>
<evidence type="ECO:0000313" key="8">
    <source>
        <dbReference type="EMBL" id="PJE73987.1"/>
    </source>
</evidence>
<feature type="transmembrane region" description="Helical" evidence="6">
    <location>
        <begin position="20"/>
        <end position="42"/>
    </location>
</feature>
<evidence type="ECO:0000256" key="2">
    <source>
        <dbReference type="ARBA" id="ARBA00009370"/>
    </source>
</evidence>
<dbReference type="GO" id="GO:0004252">
    <property type="term" value="F:serine-type endopeptidase activity"/>
    <property type="evidence" value="ECO:0007669"/>
    <property type="project" value="InterPro"/>
</dbReference>
<comment type="catalytic activity">
    <reaction evidence="1 6">
        <text>Cleavage of hydrophobic, N-terminal signal or leader sequences from secreted and periplasmic proteins.</text>
        <dbReference type="EC" id="3.4.21.89"/>
    </reaction>
</comment>
<evidence type="ECO:0000256" key="6">
    <source>
        <dbReference type="RuleBase" id="RU362042"/>
    </source>
</evidence>
<dbReference type="InterPro" id="IPR019758">
    <property type="entry name" value="Pept_S26A_signal_pept_1_CS"/>
</dbReference>
<name>A0A2M8LBI7_9BACT</name>
<dbReference type="AlphaFoldDB" id="A0A2M8LBI7"/>
<keyword evidence="6" id="KW-0472">Membrane</keyword>
<gene>
    <name evidence="8" type="primary">lepB</name>
    <name evidence="8" type="ORF">COV01_02650</name>
</gene>
<evidence type="ECO:0000256" key="1">
    <source>
        <dbReference type="ARBA" id="ARBA00000677"/>
    </source>
</evidence>
<dbReference type="Pfam" id="PF10502">
    <property type="entry name" value="Peptidase_S26"/>
    <property type="match status" value="1"/>
</dbReference>
<evidence type="ECO:0000259" key="7">
    <source>
        <dbReference type="Pfam" id="PF10502"/>
    </source>
</evidence>
<dbReference type="Proteomes" id="UP000228700">
    <property type="component" value="Unassembled WGS sequence"/>
</dbReference>
<dbReference type="CDD" id="cd06530">
    <property type="entry name" value="S26_SPase_I"/>
    <property type="match status" value="1"/>
</dbReference>
<dbReference type="InterPro" id="IPR019533">
    <property type="entry name" value="Peptidase_S26"/>
</dbReference>
<evidence type="ECO:0000256" key="5">
    <source>
        <dbReference type="PIRSR" id="PIRSR600223-1"/>
    </source>
</evidence>
<keyword evidence="6" id="KW-0812">Transmembrane</keyword>
<feature type="active site" evidence="5">
    <location>
        <position position="46"/>
    </location>
</feature>
<feature type="active site" evidence="5">
    <location>
        <position position="89"/>
    </location>
</feature>
<dbReference type="NCBIfam" id="TIGR02227">
    <property type="entry name" value="sigpep_I_bact"/>
    <property type="match status" value="1"/>
</dbReference>
<keyword evidence="6" id="KW-1133">Transmembrane helix</keyword>
<dbReference type="GO" id="GO:0016020">
    <property type="term" value="C:membrane"/>
    <property type="evidence" value="ECO:0007669"/>
    <property type="project" value="UniProtKB-SubCell"/>
</dbReference>
<dbReference type="Gene3D" id="2.10.109.10">
    <property type="entry name" value="Umud Fragment, subunit A"/>
    <property type="match status" value="1"/>
</dbReference>
<proteinExistence type="inferred from homology"/>
<reference evidence="9" key="1">
    <citation type="submission" date="2017-09" db="EMBL/GenBank/DDBJ databases">
        <title>Depth-based differentiation of microbial function through sediment-hosted aquifers and enrichment of novel symbionts in the deep terrestrial subsurface.</title>
        <authorList>
            <person name="Probst A.J."/>
            <person name="Ladd B."/>
            <person name="Jarett J.K."/>
            <person name="Geller-Mcgrath D.E."/>
            <person name="Sieber C.M.K."/>
            <person name="Emerson J.B."/>
            <person name="Anantharaman K."/>
            <person name="Thomas B.C."/>
            <person name="Malmstrom R."/>
            <person name="Stieglmeier M."/>
            <person name="Klingl A."/>
            <person name="Woyke T."/>
            <person name="Ryan C.M."/>
            <person name="Banfield J.F."/>
        </authorList>
    </citation>
    <scope>NUCLEOTIDE SEQUENCE [LARGE SCALE GENOMIC DNA]</scope>
</reference>
<accession>A0A2M8LBI7</accession>
<dbReference type="GO" id="GO:0006465">
    <property type="term" value="P:signal peptide processing"/>
    <property type="evidence" value="ECO:0007669"/>
    <property type="project" value="InterPro"/>
</dbReference>
<protein>
    <recommendedName>
        <fullName evidence="3 6">Signal peptidase I</fullName>
        <ecNumber evidence="3 6">3.4.21.89</ecNumber>
    </recommendedName>
</protein>